<evidence type="ECO:0000256" key="2">
    <source>
        <dbReference type="SAM" id="Phobius"/>
    </source>
</evidence>
<dbReference type="AlphaFoldDB" id="A0A344TH34"/>
<keyword evidence="2" id="KW-1133">Transmembrane helix</keyword>
<dbReference type="Gene3D" id="3.60.40.10">
    <property type="entry name" value="PPM-type phosphatase domain"/>
    <property type="match status" value="1"/>
</dbReference>
<feature type="transmembrane region" description="Helical" evidence="2">
    <location>
        <begin position="305"/>
        <end position="325"/>
    </location>
</feature>
<dbReference type="Proteomes" id="UP000251993">
    <property type="component" value="Chromosome"/>
</dbReference>
<feature type="coiled-coil region" evidence="1">
    <location>
        <begin position="326"/>
        <end position="367"/>
    </location>
</feature>
<gene>
    <name evidence="3" type="ORF">DR864_09515</name>
</gene>
<keyword evidence="2" id="KW-0472">Membrane</keyword>
<proteinExistence type="predicted"/>
<keyword evidence="1" id="KW-0175">Coiled coil</keyword>
<organism evidence="3 4">
    <name type="scientific">Runella rosea</name>
    <dbReference type="NCBI Taxonomy" id="2259595"/>
    <lineage>
        <taxon>Bacteria</taxon>
        <taxon>Pseudomonadati</taxon>
        <taxon>Bacteroidota</taxon>
        <taxon>Cytophagia</taxon>
        <taxon>Cytophagales</taxon>
        <taxon>Spirosomataceae</taxon>
        <taxon>Runella</taxon>
    </lineage>
</organism>
<keyword evidence="4" id="KW-1185">Reference proteome</keyword>
<protein>
    <submittedName>
        <fullName evidence="3">Uncharacterized protein</fullName>
    </submittedName>
</protein>
<evidence type="ECO:0000313" key="4">
    <source>
        <dbReference type="Proteomes" id="UP000251993"/>
    </source>
</evidence>
<evidence type="ECO:0000256" key="1">
    <source>
        <dbReference type="SAM" id="Coils"/>
    </source>
</evidence>
<keyword evidence="2" id="KW-0812">Transmembrane</keyword>
<sequence>MALKILQLHKRASYKYNYIQDKYAYSQETRCYAIADGATQSFNPELWADLITKRFIENPAFEPDALIGLFKSCAEEFSKLKYEFSPNPAIASLERDKLKRGATSTFIGAIIKNDNTLSIISCGDSNTFILRSDKIISFPSTSLDELDEKKHFLNTAKLSDNEINKDFFVQHVIHLQQGDTIILASDALSRLMLKNPSTCNTLLQINDFENLHTFCLEQWEQRWLEEDDITAIIIQDIHSEAVQEIFPPTDFSFPKEKEFEFIPSELNYYNNELTGNDMQQLFQEITRLRQDLSEIRKDSKLQKTLLIICVGLITILNLFFLYNNFQNKEEEKIKRLESQVQDYEAKVEEKITEIKKLKDKIENSEKKTSTDKIQQDTQIDTIQNGLKKETVKPKKHKN</sequence>
<dbReference type="KEGG" id="run:DR864_09515"/>
<dbReference type="RefSeq" id="WP_114066740.1">
    <property type="nucleotide sequence ID" value="NZ_CP030850.1"/>
</dbReference>
<reference evidence="3 4" key="1">
    <citation type="submission" date="2018-07" db="EMBL/GenBank/DDBJ databases">
        <title>Genome sequencing of Runella.</title>
        <authorList>
            <person name="Baek M.-G."/>
            <person name="Yi H."/>
        </authorList>
    </citation>
    <scope>NUCLEOTIDE SEQUENCE [LARGE SCALE GENOMIC DNA]</scope>
    <source>
        <strain evidence="3 4">HYN0085</strain>
    </source>
</reference>
<dbReference type="EMBL" id="CP030850">
    <property type="protein sequence ID" value="AXE17955.1"/>
    <property type="molecule type" value="Genomic_DNA"/>
</dbReference>
<dbReference type="SUPFAM" id="SSF81606">
    <property type="entry name" value="PP2C-like"/>
    <property type="match status" value="1"/>
</dbReference>
<dbReference type="OrthoDB" id="5380902at2"/>
<dbReference type="InterPro" id="IPR036457">
    <property type="entry name" value="PPM-type-like_dom_sf"/>
</dbReference>
<evidence type="ECO:0000313" key="3">
    <source>
        <dbReference type="EMBL" id="AXE17955.1"/>
    </source>
</evidence>
<name>A0A344TH34_9BACT</name>
<accession>A0A344TH34</accession>